<dbReference type="InterPro" id="IPR043502">
    <property type="entry name" value="DNA/RNA_pol_sf"/>
</dbReference>
<dbReference type="Pfam" id="PF14223">
    <property type="entry name" value="Retrotran_gag_2"/>
    <property type="match status" value="1"/>
</dbReference>
<keyword evidence="1" id="KW-0645">Protease</keyword>
<dbReference type="InterPro" id="IPR001878">
    <property type="entry name" value="Znf_CCHC"/>
</dbReference>
<dbReference type="CDD" id="cd09272">
    <property type="entry name" value="RNase_HI_RT_Ty1"/>
    <property type="match status" value="1"/>
</dbReference>
<evidence type="ECO:0000313" key="9">
    <source>
        <dbReference type="EnsemblPlants" id="QL03p042293:mrna:CDS:1"/>
    </source>
</evidence>
<dbReference type="InterPro" id="IPR036397">
    <property type="entry name" value="RNaseH_sf"/>
</dbReference>
<dbReference type="Gramene" id="QL03p042293:mrna">
    <property type="protein sequence ID" value="QL03p042293:mrna:CDS:1"/>
    <property type="gene ID" value="QL03p042293"/>
</dbReference>
<keyword evidence="5" id="KW-0862">Zinc</keyword>
<keyword evidence="2" id="KW-0479">Metal-binding</keyword>
<keyword evidence="5" id="KW-0863">Zinc-finger</keyword>
<evidence type="ECO:0000256" key="4">
    <source>
        <dbReference type="ARBA" id="ARBA00022801"/>
    </source>
</evidence>
<dbReference type="Gene3D" id="3.30.420.10">
    <property type="entry name" value="Ribonuclease H-like superfamily/Ribonuclease H"/>
    <property type="match status" value="1"/>
</dbReference>
<evidence type="ECO:0000256" key="1">
    <source>
        <dbReference type="ARBA" id="ARBA00022670"/>
    </source>
</evidence>
<dbReference type="InterPro" id="IPR013103">
    <property type="entry name" value="RVT_2"/>
</dbReference>
<feature type="domain" description="CCHC-type" evidence="7">
    <location>
        <begin position="284"/>
        <end position="298"/>
    </location>
</feature>
<dbReference type="InterPro" id="IPR001584">
    <property type="entry name" value="Integrase_cat-core"/>
</dbReference>
<feature type="domain" description="Integrase catalytic" evidence="8">
    <location>
        <begin position="538"/>
        <end position="704"/>
    </location>
</feature>
<dbReference type="Pfam" id="PF13976">
    <property type="entry name" value="gag_pre-integrs"/>
    <property type="match status" value="1"/>
</dbReference>
<dbReference type="SUPFAM" id="SSF53098">
    <property type="entry name" value="Ribonuclease H-like"/>
    <property type="match status" value="1"/>
</dbReference>
<dbReference type="GO" id="GO:0003676">
    <property type="term" value="F:nucleic acid binding"/>
    <property type="evidence" value="ECO:0007669"/>
    <property type="project" value="InterPro"/>
</dbReference>
<organism evidence="9 10">
    <name type="scientific">Quercus lobata</name>
    <name type="common">Valley oak</name>
    <dbReference type="NCBI Taxonomy" id="97700"/>
    <lineage>
        <taxon>Eukaryota</taxon>
        <taxon>Viridiplantae</taxon>
        <taxon>Streptophyta</taxon>
        <taxon>Embryophyta</taxon>
        <taxon>Tracheophyta</taxon>
        <taxon>Spermatophyta</taxon>
        <taxon>Magnoliopsida</taxon>
        <taxon>eudicotyledons</taxon>
        <taxon>Gunneridae</taxon>
        <taxon>Pentapetalae</taxon>
        <taxon>rosids</taxon>
        <taxon>fabids</taxon>
        <taxon>Fagales</taxon>
        <taxon>Fagaceae</taxon>
        <taxon>Quercus</taxon>
    </lineage>
</organism>
<dbReference type="OMA" id="FERDECI"/>
<evidence type="ECO:0000259" key="8">
    <source>
        <dbReference type="PROSITE" id="PS50994"/>
    </source>
</evidence>
<dbReference type="EnsemblPlants" id="QL03p042293:mrna">
    <property type="protein sequence ID" value="QL03p042293:mrna:CDS:1"/>
    <property type="gene ID" value="QL03p042293"/>
</dbReference>
<keyword evidence="4" id="KW-0378">Hydrolase</keyword>
<keyword evidence="3" id="KW-0064">Aspartyl protease</keyword>
<name>A0A7N2L8P0_QUELO</name>
<evidence type="ECO:0000256" key="2">
    <source>
        <dbReference type="ARBA" id="ARBA00022723"/>
    </source>
</evidence>
<evidence type="ECO:0000259" key="7">
    <source>
        <dbReference type="PROSITE" id="PS50158"/>
    </source>
</evidence>
<dbReference type="Proteomes" id="UP000594261">
    <property type="component" value="Chromosome 3"/>
</dbReference>
<evidence type="ECO:0000256" key="3">
    <source>
        <dbReference type="ARBA" id="ARBA00022750"/>
    </source>
</evidence>
<dbReference type="PROSITE" id="PS50158">
    <property type="entry name" value="ZF_CCHC"/>
    <property type="match status" value="1"/>
</dbReference>
<evidence type="ECO:0000256" key="5">
    <source>
        <dbReference type="PROSITE-ProRule" id="PRU00047"/>
    </source>
</evidence>
<dbReference type="SUPFAM" id="SSF57756">
    <property type="entry name" value="Retrovirus zinc finger-like domains"/>
    <property type="match status" value="1"/>
</dbReference>
<reference evidence="9" key="2">
    <citation type="submission" date="2021-01" db="UniProtKB">
        <authorList>
            <consortium name="EnsemblPlants"/>
        </authorList>
    </citation>
    <scope>IDENTIFICATION</scope>
</reference>
<dbReference type="InterPro" id="IPR036875">
    <property type="entry name" value="Znf_CCHC_sf"/>
</dbReference>
<dbReference type="PANTHER" id="PTHR42648">
    <property type="entry name" value="TRANSPOSASE, PUTATIVE-RELATED"/>
    <property type="match status" value="1"/>
</dbReference>
<dbReference type="Pfam" id="PF25597">
    <property type="entry name" value="SH3_retrovirus"/>
    <property type="match status" value="1"/>
</dbReference>
<dbReference type="PANTHER" id="PTHR42648:SF18">
    <property type="entry name" value="RETROTRANSPOSON, UNCLASSIFIED-LIKE PROTEIN"/>
    <property type="match status" value="1"/>
</dbReference>
<dbReference type="InterPro" id="IPR054722">
    <property type="entry name" value="PolX-like_BBD"/>
</dbReference>
<dbReference type="GO" id="GO:0008270">
    <property type="term" value="F:zinc ion binding"/>
    <property type="evidence" value="ECO:0007669"/>
    <property type="project" value="UniProtKB-KW"/>
</dbReference>
<feature type="region of interest" description="Disordered" evidence="6">
    <location>
        <begin position="227"/>
        <end position="282"/>
    </location>
</feature>
<reference evidence="9 10" key="1">
    <citation type="journal article" date="2016" name="G3 (Bethesda)">
        <title>First Draft Assembly and Annotation of the Genome of a California Endemic Oak Quercus lobata Nee (Fagaceae).</title>
        <authorList>
            <person name="Sork V.L."/>
            <person name="Fitz-Gibbon S.T."/>
            <person name="Puiu D."/>
            <person name="Crepeau M."/>
            <person name="Gugger P.F."/>
            <person name="Sherman R."/>
            <person name="Stevens K."/>
            <person name="Langley C.H."/>
            <person name="Pellegrini M."/>
            <person name="Salzberg S.L."/>
        </authorList>
    </citation>
    <scope>NUCLEOTIDE SEQUENCE [LARGE SCALE GENOMIC DNA]</scope>
    <source>
        <strain evidence="9 10">cv. SW786</strain>
    </source>
</reference>
<dbReference type="InParanoid" id="A0A7N2L8P0"/>
<evidence type="ECO:0000313" key="10">
    <source>
        <dbReference type="Proteomes" id="UP000594261"/>
    </source>
</evidence>
<feature type="compositionally biased region" description="Polar residues" evidence="6">
    <location>
        <begin position="795"/>
        <end position="804"/>
    </location>
</feature>
<dbReference type="Pfam" id="PF07727">
    <property type="entry name" value="RVT_2"/>
    <property type="match status" value="1"/>
</dbReference>
<dbReference type="InterPro" id="IPR057670">
    <property type="entry name" value="SH3_retrovirus"/>
</dbReference>
<dbReference type="Gene3D" id="4.10.60.10">
    <property type="entry name" value="Zinc finger, CCHC-type"/>
    <property type="match status" value="1"/>
</dbReference>
<dbReference type="GO" id="GO:0015074">
    <property type="term" value="P:DNA integration"/>
    <property type="evidence" value="ECO:0007669"/>
    <property type="project" value="InterPro"/>
</dbReference>
<dbReference type="SMART" id="SM00343">
    <property type="entry name" value="ZnF_C2HC"/>
    <property type="match status" value="2"/>
</dbReference>
<dbReference type="Pfam" id="PF22936">
    <property type="entry name" value="Pol_BBD"/>
    <property type="match status" value="1"/>
</dbReference>
<dbReference type="EMBL" id="LRBV02000003">
    <property type="status" value="NOT_ANNOTATED_CDS"/>
    <property type="molecule type" value="Genomic_DNA"/>
</dbReference>
<evidence type="ECO:0000256" key="6">
    <source>
        <dbReference type="SAM" id="MobiDB-lite"/>
    </source>
</evidence>
<dbReference type="InterPro" id="IPR012337">
    <property type="entry name" value="RNaseH-like_sf"/>
</dbReference>
<proteinExistence type="predicted"/>
<dbReference type="SUPFAM" id="SSF56672">
    <property type="entry name" value="DNA/RNA polymerases"/>
    <property type="match status" value="1"/>
</dbReference>
<dbReference type="GO" id="GO:0004190">
    <property type="term" value="F:aspartic-type endopeptidase activity"/>
    <property type="evidence" value="ECO:0007669"/>
    <property type="project" value="UniProtKB-KW"/>
</dbReference>
<dbReference type="GO" id="GO:0006508">
    <property type="term" value="P:proteolysis"/>
    <property type="evidence" value="ECO:0007669"/>
    <property type="project" value="UniProtKB-KW"/>
</dbReference>
<feature type="compositionally biased region" description="Low complexity" evidence="6">
    <location>
        <begin position="809"/>
        <end position="820"/>
    </location>
</feature>
<sequence length="1362" mass="156418">MDAKSGDVLFSYSTNQVPIFNGEHYDYWSSQLMTIFISQDLWDLIEDGFQDPPGTGNSSWTDENQKEYKEKLKKNATALRIIHHGVSKSIYPRIFGVKKAKDAWEILQKEFQGSKKAISVKLQNLWRDFDNLTMKETESVKDFNSRVAEIVNQIKSYGDTIQEQKLVEKILRSLPQKFDHVVAAIEESKDLSVLTMYELMGSLEAHEGRMSRFSSQPLEQAFQSKLNVSHNEFSKEEQGKRGGNYQKKGQYGKGRGNFKEGQNRGRGRNGEKYQQKPGTSSGQCFICKKPGHESRECRFRCTRCKIPNHSKRDCWYQDKQEKNDANFVKDSQENQLFYSCLNALHETQDTWFLDSGCSSHMTMNSKSFVELDRSYTSVVKLGDGKLKKVEGKGTIAVHTEEGNQKFIHDVLYVPSLSQNLLSVGQLLRKGYSLYFDDGVCTVYDKKNKLTVAKVGMSQNNVFPLSMPLHEKISLKSEVVDESHLWHLRYGHLNYQGLQLLKQRNMVVGLPSIQKNDNVCEGCIYGKMHRLPFPKTAWRARAPLELVHADICGPTRTPSLSNKRYFLLFVDDYTRMMWIYFLDQKSEAFSFFLQFKALVERQSGHQMKILRTDRGGEFIYKPFMQYCKENGIQRQLTVRRTPQQNGVAERKNRTIEEMARSMLKGKGLPNMLWAEAVNTAAYILNRSPTKAVRNKTPFEAWHKRKPMVNQLKVFGCIAYAHIPSQEREKFDEKGEKYIFIGYSDESKGFRLLNPKTNKLVIARDVIFDELAAWQWEENVQESKNLEVPASLDFQDKSNSLPSMNSEEAPRATSSPTRSSSTVLPNADTYDSNSPPRKFRSLSDIYQSCEFALFASEPQTFEDAAKENVWAKAMDEEIASIEKNQTWELVDLPNGRDVIGLKWIYKTKYNEDGSIQKHKARLVAKGYSQQPGVDFHETFAPVVRMETIRTFLALAAQMELEVFQLDVKSAFLNGDLEEEVYIEQPKGYMKKGKEDKVYRLCKALYGLKQAPRAWNSKIDGYFRQNGFQRSICEPSLYVKREGTRDFLVICLYVDDLIYMGTNRKMVEDFKKAMMKEFEMTDLGLMKYFLGFQVRQSTGEVFICQEKYIEDLLKKFHMAACKPVSTPMSSNEKLQQEDATEKADAKTYRSLVGSLIYLTNTRPDIVHSVSLISRFMNQPSKLHYAAAKRVLRYLQGTKKQGILYKKENGNNLVGFTDSDWAGSLDDRKSTSGYIFCLGSNVIAWSSKKQKTVALSSAEVEYIAATDAACEAIWLRRLLSDLQQKIEEPIVICCDNMSAIAMTKNPVFHARTKHIELRHHFIRDLVGEGEIQLQFVSTNDQPADVLTKAATVDRMEWFKKQLKITN</sequence>
<protein>
    <submittedName>
        <fullName evidence="9">Uncharacterized protein</fullName>
    </submittedName>
</protein>
<dbReference type="InterPro" id="IPR039537">
    <property type="entry name" value="Retrotran_Ty1/copia-like"/>
</dbReference>
<feature type="region of interest" description="Disordered" evidence="6">
    <location>
        <begin position="795"/>
        <end position="834"/>
    </location>
</feature>
<dbReference type="Pfam" id="PF00665">
    <property type="entry name" value="rve"/>
    <property type="match status" value="1"/>
</dbReference>
<keyword evidence="10" id="KW-1185">Reference proteome</keyword>
<accession>A0A7N2L8P0</accession>
<dbReference type="PROSITE" id="PS50994">
    <property type="entry name" value="INTEGRASE"/>
    <property type="match status" value="1"/>
</dbReference>
<feature type="compositionally biased region" description="Basic and acidic residues" evidence="6">
    <location>
        <begin position="257"/>
        <end position="274"/>
    </location>
</feature>
<dbReference type="InterPro" id="IPR025724">
    <property type="entry name" value="GAG-pre-integrase_dom"/>
</dbReference>